<proteinExistence type="predicted"/>
<comment type="caution">
    <text evidence="1">The sequence shown here is derived from an EMBL/GenBank/DDBJ whole genome shotgun (WGS) entry which is preliminary data.</text>
</comment>
<evidence type="ECO:0000313" key="2">
    <source>
        <dbReference type="Proteomes" id="UP001062846"/>
    </source>
</evidence>
<keyword evidence="2" id="KW-1185">Reference proteome</keyword>
<protein>
    <submittedName>
        <fullName evidence="1">Uncharacterized protein</fullName>
    </submittedName>
</protein>
<dbReference type="Proteomes" id="UP001062846">
    <property type="component" value="Chromosome 2"/>
</dbReference>
<accession>A0ACC0PSL7</accession>
<gene>
    <name evidence="1" type="ORF">RHMOL_Rhmol02G0173300</name>
</gene>
<reference evidence="1" key="1">
    <citation type="submission" date="2022-02" db="EMBL/GenBank/DDBJ databases">
        <title>Plant Genome Project.</title>
        <authorList>
            <person name="Zhang R.-G."/>
        </authorList>
    </citation>
    <scope>NUCLEOTIDE SEQUENCE</scope>
    <source>
        <strain evidence="1">AT1</strain>
    </source>
</reference>
<dbReference type="EMBL" id="CM046389">
    <property type="protein sequence ID" value="KAI8568129.1"/>
    <property type="molecule type" value="Genomic_DNA"/>
</dbReference>
<organism evidence="1 2">
    <name type="scientific">Rhododendron molle</name>
    <name type="common">Chinese azalea</name>
    <name type="synonym">Azalea mollis</name>
    <dbReference type="NCBI Taxonomy" id="49168"/>
    <lineage>
        <taxon>Eukaryota</taxon>
        <taxon>Viridiplantae</taxon>
        <taxon>Streptophyta</taxon>
        <taxon>Embryophyta</taxon>
        <taxon>Tracheophyta</taxon>
        <taxon>Spermatophyta</taxon>
        <taxon>Magnoliopsida</taxon>
        <taxon>eudicotyledons</taxon>
        <taxon>Gunneridae</taxon>
        <taxon>Pentapetalae</taxon>
        <taxon>asterids</taxon>
        <taxon>Ericales</taxon>
        <taxon>Ericaceae</taxon>
        <taxon>Ericoideae</taxon>
        <taxon>Rhodoreae</taxon>
        <taxon>Rhododendron</taxon>
    </lineage>
</organism>
<evidence type="ECO:0000313" key="1">
    <source>
        <dbReference type="EMBL" id="KAI8568129.1"/>
    </source>
</evidence>
<sequence>MRRCISCILPFGSLDVIRIVHSNGRLQEIRCPTIQASDLMDSHPNHVLKTPLLTRTPDGLRRKIVTVPPDAELQRGKIYFLMPAKTRSMRKKRRAILSNSNDRSLKEILKGKVPAPSDGRRGCGGAWRPGLESIYETRSEV</sequence>
<name>A0ACC0PSL7_RHOML</name>